<keyword evidence="2" id="KW-1185">Reference proteome</keyword>
<dbReference type="GO" id="GO:0008671">
    <property type="term" value="F:2-dehydro-3-deoxygalactonokinase activity"/>
    <property type="evidence" value="ECO:0007669"/>
    <property type="project" value="InterPro"/>
</dbReference>
<sequence>MATGQQALDAAQLIGVDWGSTSLRAFLIGADGLALAERANGDGASVISGAGAFAAALDEVAGDWMRARPALPVVACGMVGSLHGWLDVPYAACPADARALATGMLPSPGGAESKQILIAPGLLCDESGLPPDVMRGEETQIIGALHLQPQLSEGACIVLPGTHSKWAQVRHGKIRRFATHMTGELYAVLRKHSVLGRLMEESAFNEAAFLDGVEAARRHGHLGVAHQMFAARTLGVTGRMAPAALGDYLSGLLIGHEFRAGLAWREQAGLETAPLALVGSAELCRRYQVALRHYSGERALALDNTAPAGLLLLARAAGLAPSQSTSLESV</sequence>
<keyword evidence="1" id="KW-0418">Kinase</keyword>
<dbReference type="Proteomes" id="UP000446768">
    <property type="component" value="Unassembled WGS sequence"/>
</dbReference>
<dbReference type="Gene3D" id="3.30.420.300">
    <property type="entry name" value="2-keto-3-deoxy-galactonokinase, substrate binding domain"/>
    <property type="match status" value="1"/>
</dbReference>
<dbReference type="InterPro" id="IPR042258">
    <property type="entry name" value="DGOK_N"/>
</dbReference>
<reference evidence="1 2" key="1">
    <citation type="submission" date="2019-11" db="EMBL/GenBank/DDBJ databases">
        <title>Novel species isolated from a subtropical stream in China.</title>
        <authorList>
            <person name="Lu H."/>
        </authorList>
    </citation>
    <scope>NUCLEOTIDE SEQUENCE [LARGE SCALE GENOMIC DNA]</scope>
    <source>
        <strain evidence="1 2">FT92W</strain>
    </source>
</reference>
<comment type="caution">
    <text evidence="1">The sequence shown here is derived from an EMBL/GenBank/DDBJ whole genome shotgun (WGS) entry which is preliminary data.</text>
</comment>
<dbReference type="Gene3D" id="3.30.420.310">
    <property type="entry name" value="2-keto-3-deoxy-galactonokinase, C-terminal domain"/>
    <property type="match status" value="1"/>
</dbReference>
<organism evidence="1 2">
    <name type="scientific">Pseudoduganella rivuli</name>
    <dbReference type="NCBI Taxonomy" id="2666085"/>
    <lineage>
        <taxon>Bacteria</taxon>
        <taxon>Pseudomonadati</taxon>
        <taxon>Pseudomonadota</taxon>
        <taxon>Betaproteobacteria</taxon>
        <taxon>Burkholderiales</taxon>
        <taxon>Oxalobacteraceae</taxon>
        <taxon>Telluria group</taxon>
        <taxon>Pseudoduganella</taxon>
    </lineage>
</organism>
<evidence type="ECO:0000313" key="2">
    <source>
        <dbReference type="Proteomes" id="UP000446768"/>
    </source>
</evidence>
<dbReference type="Pfam" id="PF05035">
    <property type="entry name" value="DGOK"/>
    <property type="match status" value="1"/>
</dbReference>
<dbReference type="InterPro" id="IPR042257">
    <property type="entry name" value="DGOK_C"/>
</dbReference>
<dbReference type="CDD" id="cd24012">
    <property type="entry name" value="ASKHA_NBD_KDGal-kinase"/>
    <property type="match status" value="1"/>
</dbReference>
<keyword evidence="1" id="KW-0808">Transferase</keyword>
<proteinExistence type="predicted"/>
<protein>
    <submittedName>
        <fullName evidence="1">2-keto-3-deoxy-galactonokinase</fullName>
    </submittedName>
</protein>
<evidence type="ECO:0000313" key="1">
    <source>
        <dbReference type="EMBL" id="MRV70762.1"/>
    </source>
</evidence>
<name>A0A7X2IJL5_9BURK</name>
<dbReference type="GO" id="GO:0034194">
    <property type="term" value="P:D-galactonate catabolic process"/>
    <property type="evidence" value="ECO:0007669"/>
    <property type="project" value="InterPro"/>
</dbReference>
<dbReference type="EMBL" id="WKJJ01000002">
    <property type="protein sequence ID" value="MRV70762.1"/>
    <property type="molecule type" value="Genomic_DNA"/>
</dbReference>
<gene>
    <name evidence="1" type="ORF">GJ700_03395</name>
</gene>
<dbReference type="AlphaFoldDB" id="A0A7X2IJL5"/>
<accession>A0A7X2IJL5</accession>
<dbReference type="InterPro" id="IPR007729">
    <property type="entry name" value="DGOK"/>
</dbReference>